<evidence type="ECO:0000313" key="3">
    <source>
        <dbReference type="Proteomes" id="UP000221011"/>
    </source>
</evidence>
<dbReference type="SMART" id="SM00065">
    <property type="entry name" value="GAF"/>
    <property type="match status" value="1"/>
</dbReference>
<evidence type="ECO:0000259" key="1">
    <source>
        <dbReference type="SMART" id="SM00065"/>
    </source>
</evidence>
<accession>A0A291QKB0</accession>
<dbReference type="InterPro" id="IPR003018">
    <property type="entry name" value="GAF"/>
</dbReference>
<organism evidence="2 3">
    <name type="scientific">Streptomyces formicae</name>
    <dbReference type="NCBI Taxonomy" id="1616117"/>
    <lineage>
        <taxon>Bacteria</taxon>
        <taxon>Bacillati</taxon>
        <taxon>Actinomycetota</taxon>
        <taxon>Actinomycetes</taxon>
        <taxon>Kitasatosporales</taxon>
        <taxon>Streptomycetaceae</taxon>
        <taxon>Streptomyces</taxon>
    </lineage>
</organism>
<feature type="domain" description="GAF" evidence="1">
    <location>
        <begin position="17"/>
        <end position="166"/>
    </location>
</feature>
<sequence length="214" mass="22820">MKDTGPQTGHGGTAEDDHRRLLRSVVRTAVAIFDAQASSIALLDQADGELVFEAVAGKGEDGLVGRRFPAERGIAGWVLQSRQPVEVQDVDRDAHFARDIAESTDYVPKALMAAPLFAGDEPLGVLEVLDRSQELRAPLAAMELLALFADQASVALALVQRGRRERLTGGPAVEHGDAAAVRALAEEIGALDDGRGAAARRIVSDLAEVLRRRD</sequence>
<dbReference type="Pfam" id="PF01590">
    <property type="entry name" value="GAF"/>
    <property type="match status" value="1"/>
</dbReference>
<proteinExistence type="predicted"/>
<keyword evidence="3" id="KW-1185">Reference proteome</keyword>
<dbReference type="RefSeq" id="WP_098246031.1">
    <property type="nucleotide sequence ID" value="NZ_CP022685.1"/>
</dbReference>
<dbReference type="Proteomes" id="UP000221011">
    <property type="component" value="Chromosome"/>
</dbReference>
<dbReference type="AlphaFoldDB" id="A0A291QKB0"/>
<dbReference type="InterPro" id="IPR029016">
    <property type="entry name" value="GAF-like_dom_sf"/>
</dbReference>
<dbReference type="SUPFAM" id="SSF55781">
    <property type="entry name" value="GAF domain-like"/>
    <property type="match status" value="1"/>
</dbReference>
<protein>
    <recommendedName>
        <fullName evidence="1">GAF domain-containing protein</fullName>
    </recommendedName>
</protein>
<dbReference type="EMBL" id="CP022685">
    <property type="protein sequence ID" value="ATL32008.1"/>
    <property type="molecule type" value="Genomic_DNA"/>
</dbReference>
<gene>
    <name evidence="2" type="ORF">KY5_6990</name>
</gene>
<reference evidence="2 3" key="1">
    <citation type="submission" date="2017-08" db="EMBL/GenBank/DDBJ databases">
        <title>Complete Genome Sequence of Streptomyces formicae KY5, the formicamycin producer.</title>
        <authorList>
            <person name="Holmes N.A."/>
            <person name="Devine R."/>
            <person name="Qin Z."/>
            <person name="Seipke R.F."/>
            <person name="Wilkinson B."/>
            <person name="Hutchings M.I."/>
        </authorList>
    </citation>
    <scope>NUCLEOTIDE SEQUENCE [LARGE SCALE GENOMIC DNA]</scope>
    <source>
        <strain evidence="2 3">KY5</strain>
    </source>
</reference>
<name>A0A291QKB0_9ACTN</name>
<dbReference type="Gene3D" id="3.30.450.40">
    <property type="match status" value="1"/>
</dbReference>
<dbReference type="KEGG" id="sfk:KY5_6990"/>
<evidence type="ECO:0000313" key="2">
    <source>
        <dbReference type="EMBL" id="ATL32008.1"/>
    </source>
</evidence>